<dbReference type="EMBL" id="JABCRI010000014">
    <property type="protein sequence ID" value="KAF8393816.1"/>
    <property type="molecule type" value="Genomic_DNA"/>
</dbReference>
<evidence type="ECO:0000313" key="1">
    <source>
        <dbReference type="EMBL" id="KAF8393816.1"/>
    </source>
</evidence>
<sequence>MTFLEEEEVFQRVKVADTSVKEEVNGASEGVEAKPDLKSKFPDKQAEEKVFSFASFLQPFRFVLLIFEEANSWFDLKVNTHVYVTELPDDVTAEGVVEVFS</sequence>
<dbReference type="Proteomes" id="UP000655225">
    <property type="component" value="Unassembled WGS sequence"/>
</dbReference>
<accession>A0A834YY97</accession>
<dbReference type="AlphaFoldDB" id="A0A834YY97"/>
<gene>
    <name evidence="1" type="ORF">HHK36_020014</name>
</gene>
<evidence type="ECO:0000313" key="2">
    <source>
        <dbReference type="Proteomes" id="UP000655225"/>
    </source>
</evidence>
<name>A0A834YY97_TETSI</name>
<keyword evidence="2" id="KW-1185">Reference proteome</keyword>
<dbReference type="PANTHER" id="PTHR15608">
    <property type="entry name" value="SPLICING FACTOR U2AF-ASSOCIATED PROTEIN 2"/>
    <property type="match status" value="1"/>
</dbReference>
<proteinExistence type="predicted"/>
<organism evidence="1 2">
    <name type="scientific">Tetracentron sinense</name>
    <name type="common">Spur-leaf</name>
    <dbReference type="NCBI Taxonomy" id="13715"/>
    <lineage>
        <taxon>Eukaryota</taxon>
        <taxon>Viridiplantae</taxon>
        <taxon>Streptophyta</taxon>
        <taxon>Embryophyta</taxon>
        <taxon>Tracheophyta</taxon>
        <taxon>Spermatophyta</taxon>
        <taxon>Magnoliopsida</taxon>
        <taxon>Trochodendrales</taxon>
        <taxon>Trochodendraceae</taxon>
        <taxon>Tetracentron</taxon>
    </lineage>
</organism>
<protein>
    <submittedName>
        <fullName evidence="1">Uncharacterized protein</fullName>
    </submittedName>
</protein>
<comment type="caution">
    <text evidence="1">The sequence shown here is derived from an EMBL/GenBank/DDBJ whole genome shotgun (WGS) entry which is preliminary data.</text>
</comment>
<dbReference type="GO" id="GO:0003723">
    <property type="term" value="F:RNA binding"/>
    <property type="evidence" value="ECO:0007669"/>
    <property type="project" value="TreeGrafter"/>
</dbReference>
<reference evidence="1 2" key="1">
    <citation type="submission" date="2020-04" db="EMBL/GenBank/DDBJ databases">
        <title>Plant Genome Project.</title>
        <authorList>
            <person name="Zhang R.-G."/>
        </authorList>
    </citation>
    <scope>NUCLEOTIDE SEQUENCE [LARGE SCALE GENOMIC DNA]</scope>
    <source>
        <strain evidence="1">YNK0</strain>
        <tissue evidence="1">Leaf</tissue>
    </source>
</reference>
<dbReference type="PANTHER" id="PTHR15608:SF0">
    <property type="entry name" value="HIV TAT-SPECIFIC FACTOR 1"/>
    <property type="match status" value="1"/>
</dbReference>
<dbReference type="InterPro" id="IPR034393">
    <property type="entry name" value="TatSF1-like"/>
</dbReference>
<dbReference type="GO" id="GO:0005684">
    <property type="term" value="C:U2-type spliceosomal complex"/>
    <property type="evidence" value="ECO:0007669"/>
    <property type="project" value="TreeGrafter"/>
</dbReference>
<dbReference type="GO" id="GO:0005686">
    <property type="term" value="C:U2 snRNP"/>
    <property type="evidence" value="ECO:0007669"/>
    <property type="project" value="TreeGrafter"/>
</dbReference>
<dbReference type="OrthoDB" id="10258585at2759"/>